<evidence type="ECO:0000313" key="3">
    <source>
        <dbReference type="Proteomes" id="UP001341840"/>
    </source>
</evidence>
<name>A0ABU6VCY9_9FABA</name>
<feature type="compositionally biased region" description="Polar residues" evidence="1">
    <location>
        <begin position="107"/>
        <end position="120"/>
    </location>
</feature>
<organism evidence="2 3">
    <name type="scientific">Stylosanthes scabra</name>
    <dbReference type="NCBI Taxonomy" id="79078"/>
    <lineage>
        <taxon>Eukaryota</taxon>
        <taxon>Viridiplantae</taxon>
        <taxon>Streptophyta</taxon>
        <taxon>Embryophyta</taxon>
        <taxon>Tracheophyta</taxon>
        <taxon>Spermatophyta</taxon>
        <taxon>Magnoliopsida</taxon>
        <taxon>eudicotyledons</taxon>
        <taxon>Gunneridae</taxon>
        <taxon>Pentapetalae</taxon>
        <taxon>rosids</taxon>
        <taxon>fabids</taxon>
        <taxon>Fabales</taxon>
        <taxon>Fabaceae</taxon>
        <taxon>Papilionoideae</taxon>
        <taxon>50 kb inversion clade</taxon>
        <taxon>dalbergioids sensu lato</taxon>
        <taxon>Dalbergieae</taxon>
        <taxon>Pterocarpus clade</taxon>
        <taxon>Stylosanthes</taxon>
    </lineage>
</organism>
<gene>
    <name evidence="2" type="ORF">PIB30_032496</name>
</gene>
<dbReference type="EMBL" id="JASCZI010151178">
    <property type="protein sequence ID" value="MED6170590.1"/>
    <property type="molecule type" value="Genomic_DNA"/>
</dbReference>
<feature type="region of interest" description="Disordered" evidence="1">
    <location>
        <begin position="23"/>
        <end position="53"/>
    </location>
</feature>
<proteinExistence type="predicted"/>
<evidence type="ECO:0000256" key="1">
    <source>
        <dbReference type="SAM" id="MobiDB-lite"/>
    </source>
</evidence>
<sequence length="139" mass="14906">MVLSSKFPSDLVADSTKGIFDEVISVEKENPTKSLTPPPPQQGPHPSSVDAADAVAGELPIVDCYCWPKKISREPPPGVLSPCLAAAAPCRRHSATPPHVRPRLPPNNETLIPNFPSSESAPRRTAVHHRRSSPPPDSD</sequence>
<accession>A0ABU6VCY9</accession>
<keyword evidence="3" id="KW-1185">Reference proteome</keyword>
<reference evidence="2 3" key="1">
    <citation type="journal article" date="2023" name="Plants (Basel)">
        <title>Bridging the Gap: Combining Genomics and Transcriptomics Approaches to Understand Stylosanthes scabra, an Orphan Legume from the Brazilian Caatinga.</title>
        <authorList>
            <person name="Ferreira-Neto J.R.C."/>
            <person name="da Silva M.D."/>
            <person name="Binneck E."/>
            <person name="de Melo N.F."/>
            <person name="da Silva R.H."/>
            <person name="de Melo A.L.T.M."/>
            <person name="Pandolfi V."/>
            <person name="Bustamante F.O."/>
            <person name="Brasileiro-Vidal A.C."/>
            <person name="Benko-Iseppon A.M."/>
        </authorList>
    </citation>
    <scope>NUCLEOTIDE SEQUENCE [LARGE SCALE GENOMIC DNA]</scope>
    <source>
        <tissue evidence="2">Leaves</tissue>
    </source>
</reference>
<comment type="caution">
    <text evidence="2">The sequence shown here is derived from an EMBL/GenBank/DDBJ whole genome shotgun (WGS) entry which is preliminary data.</text>
</comment>
<dbReference type="Proteomes" id="UP001341840">
    <property type="component" value="Unassembled WGS sequence"/>
</dbReference>
<feature type="region of interest" description="Disordered" evidence="1">
    <location>
        <begin position="90"/>
        <end position="139"/>
    </location>
</feature>
<protein>
    <submittedName>
        <fullName evidence="2">Uncharacterized protein</fullName>
    </submittedName>
</protein>
<evidence type="ECO:0000313" key="2">
    <source>
        <dbReference type="EMBL" id="MED6170590.1"/>
    </source>
</evidence>